<dbReference type="Proteomes" id="UP000078237">
    <property type="component" value="Unassembled WGS sequence"/>
</dbReference>
<gene>
    <name evidence="1" type="ORF">MMYC01_200219</name>
</gene>
<organism evidence="1 2">
    <name type="scientific">Madurella mycetomatis</name>
    <dbReference type="NCBI Taxonomy" id="100816"/>
    <lineage>
        <taxon>Eukaryota</taxon>
        <taxon>Fungi</taxon>
        <taxon>Dikarya</taxon>
        <taxon>Ascomycota</taxon>
        <taxon>Pezizomycotina</taxon>
        <taxon>Sordariomycetes</taxon>
        <taxon>Sordariomycetidae</taxon>
        <taxon>Sordariales</taxon>
        <taxon>Sordariales incertae sedis</taxon>
        <taxon>Madurella</taxon>
    </lineage>
</organism>
<proteinExistence type="predicted"/>
<protein>
    <submittedName>
        <fullName evidence="1">Uncharacterized protein</fullName>
    </submittedName>
</protein>
<dbReference type="AlphaFoldDB" id="A0A175WHI4"/>
<keyword evidence="2" id="KW-1185">Reference proteome</keyword>
<dbReference type="EMBL" id="LCTW02000002">
    <property type="protein sequence ID" value="KXX83268.1"/>
    <property type="molecule type" value="Genomic_DNA"/>
</dbReference>
<name>A0A175WHI4_9PEZI</name>
<accession>A0A175WHI4</accession>
<sequence>MIPLDSILQLHHSMIEQWCQTTRCQQCGNTWNTIKALTKVSEKVIALFEAASHAYTTKEYLMHKSLGQSRGQLFSPTLETESSSVTVARVPMSLGDFVLQDDEANILAVQVISESLVTHYGLLEDLRDIQSSQPRDHAFVREGTSIQYNIDRLLRMLGRIRSERDLLEG</sequence>
<comment type="caution">
    <text evidence="1">The sequence shown here is derived from an EMBL/GenBank/DDBJ whole genome shotgun (WGS) entry which is preliminary data.</text>
</comment>
<evidence type="ECO:0000313" key="1">
    <source>
        <dbReference type="EMBL" id="KXX83268.1"/>
    </source>
</evidence>
<dbReference type="OrthoDB" id="5216851at2759"/>
<evidence type="ECO:0000313" key="2">
    <source>
        <dbReference type="Proteomes" id="UP000078237"/>
    </source>
</evidence>
<reference evidence="1 2" key="1">
    <citation type="journal article" date="2016" name="Genome Announc.">
        <title>Genome Sequence of Madurella mycetomatis mm55, Isolated from a Human Mycetoma Case in Sudan.</title>
        <authorList>
            <person name="Smit S."/>
            <person name="Derks M.F."/>
            <person name="Bervoets S."/>
            <person name="Fahal A."/>
            <person name="van Leeuwen W."/>
            <person name="van Belkum A."/>
            <person name="van de Sande W.W."/>
        </authorList>
    </citation>
    <scope>NUCLEOTIDE SEQUENCE [LARGE SCALE GENOMIC DNA]</scope>
    <source>
        <strain evidence="2">mm55</strain>
    </source>
</reference>
<dbReference type="VEuPathDB" id="FungiDB:MMYC01_200219"/>
<dbReference type="STRING" id="100816.A0A175WHI4"/>